<reference evidence="2 3" key="1">
    <citation type="submission" date="2019-04" db="EMBL/GenBank/DDBJ databases">
        <title>Genome sequence of Pelagicola litoralis CL-ES2.</title>
        <authorList>
            <person name="Cao J."/>
        </authorList>
    </citation>
    <scope>NUCLEOTIDE SEQUENCE [LARGE SCALE GENOMIC DNA]</scope>
    <source>
        <strain evidence="2 3">CL-ES2</strain>
    </source>
</reference>
<dbReference type="PANTHER" id="PTHR13887">
    <property type="entry name" value="GLUTATHIONE S-TRANSFERASE KAPPA"/>
    <property type="match status" value="1"/>
</dbReference>
<proteinExistence type="predicted"/>
<sequence>MTAPIRVDIVSDVMCPWCIVGYRQLEQAAQETGITIEPYWHPFELNPDMVPEGENLRDHIMRKYGSTAEQSQQARQNLQDIGRSLDIDFQFKDDGRIYNTFAAHQLLHWAQTFGKAHELKQALFHAYFTDGQDVSQHSVLASTAGSIGLDPVEAMTVVDDGRFADVVREKQSFWTSRGVSGVPTMVFEGQQATSGAQGVETFARVLRHMVNANGAA</sequence>
<dbReference type="SUPFAM" id="SSF52833">
    <property type="entry name" value="Thioredoxin-like"/>
    <property type="match status" value="1"/>
</dbReference>
<evidence type="ECO:0000259" key="1">
    <source>
        <dbReference type="Pfam" id="PF01323"/>
    </source>
</evidence>
<dbReference type="CDD" id="cd03024">
    <property type="entry name" value="DsbA_FrnE"/>
    <property type="match status" value="1"/>
</dbReference>
<dbReference type="Proteomes" id="UP000306575">
    <property type="component" value="Unassembled WGS sequence"/>
</dbReference>
<comment type="caution">
    <text evidence="2">The sequence shown here is derived from an EMBL/GenBank/DDBJ whole genome shotgun (WGS) entry which is preliminary data.</text>
</comment>
<dbReference type="Pfam" id="PF01323">
    <property type="entry name" value="DSBA"/>
    <property type="match status" value="1"/>
</dbReference>
<dbReference type="InterPro" id="IPR001853">
    <property type="entry name" value="DSBA-like_thioredoxin_dom"/>
</dbReference>
<accession>A0A4U7N463</accession>
<dbReference type="Gene3D" id="3.40.30.10">
    <property type="entry name" value="Glutaredoxin"/>
    <property type="match status" value="1"/>
</dbReference>
<feature type="domain" description="DSBA-like thioredoxin" evidence="1">
    <location>
        <begin position="7"/>
        <end position="206"/>
    </location>
</feature>
<gene>
    <name evidence="2" type="ORF">FAP39_10815</name>
</gene>
<organism evidence="2 3">
    <name type="scientific">Shimia litoralis</name>
    <dbReference type="NCBI Taxonomy" id="420403"/>
    <lineage>
        <taxon>Bacteria</taxon>
        <taxon>Pseudomonadati</taxon>
        <taxon>Pseudomonadota</taxon>
        <taxon>Alphaproteobacteria</taxon>
        <taxon>Rhodobacterales</taxon>
        <taxon>Roseobacteraceae</taxon>
    </lineage>
</organism>
<protein>
    <submittedName>
        <fullName evidence="2">DsbA family oxidoreductase</fullName>
    </submittedName>
</protein>
<dbReference type="AlphaFoldDB" id="A0A4U7N463"/>
<dbReference type="OrthoDB" id="9799122at2"/>
<dbReference type="EMBL" id="SULI01000011">
    <property type="protein sequence ID" value="TKZ20565.1"/>
    <property type="molecule type" value="Genomic_DNA"/>
</dbReference>
<evidence type="ECO:0000313" key="3">
    <source>
        <dbReference type="Proteomes" id="UP000306575"/>
    </source>
</evidence>
<keyword evidence="3" id="KW-1185">Reference proteome</keyword>
<dbReference type="PANTHER" id="PTHR13887:SF41">
    <property type="entry name" value="THIOREDOXIN SUPERFAMILY PROTEIN"/>
    <property type="match status" value="1"/>
</dbReference>
<dbReference type="InterPro" id="IPR036249">
    <property type="entry name" value="Thioredoxin-like_sf"/>
</dbReference>
<dbReference type="RefSeq" id="WP_138016409.1">
    <property type="nucleotide sequence ID" value="NZ_SULI01000011.1"/>
</dbReference>
<name>A0A4U7N463_9RHOB</name>
<dbReference type="GO" id="GO:0016491">
    <property type="term" value="F:oxidoreductase activity"/>
    <property type="evidence" value="ECO:0007669"/>
    <property type="project" value="InterPro"/>
</dbReference>
<evidence type="ECO:0000313" key="2">
    <source>
        <dbReference type="EMBL" id="TKZ20565.1"/>
    </source>
</evidence>